<dbReference type="NCBIfam" id="TIGR01494">
    <property type="entry name" value="ATPase_P-type"/>
    <property type="match status" value="2"/>
</dbReference>
<dbReference type="Gene3D" id="3.40.50.1000">
    <property type="entry name" value="HAD superfamily/HAD-like"/>
    <property type="match status" value="1"/>
</dbReference>
<proteinExistence type="predicted"/>
<dbReference type="Gene3D" id="1.20.1110.10">
    <property type="entry name" value="Calcium-transporting ATPase, transmembrane domain"/>
    <property type="match status" value="1"/>
</dbReference>
<dbReference type="HOGENOM" id="CLU_002360_3_0_0"/>
<gene>
    <name evidence="12" type="ordered locus">Amico_0462</name>
</gene>
<dbReference type="Pfam" id="PF00690">
    <property type="entry name" value="Cation_ATPase_N"/>
    <property type="match status" value="1"/>
</dbReference>
<dbReference type="InterPro" id="IPR059000">
    <property type="entry name" value="ATPase_P-type_domA"/>
</dbReference>
<dbReference type="InterPro" id="IPR006068">
    <property type="entry name" value="ATPase_P-typ_cation-transptr_C"/>
</dbReference>
<organism evidence="12 13">
    <name type="scientific">Aminobacterium colombiense (strain DSM 12261 / ALA-1)</name>
    <dbReference type="NCBI Taxonomy" id="572547"/>
    <lineage>
        <taxon>Bacteria</taxon>
        <taxon>Thermotogati</taxon>
        <taxon>Synergistota</taxon>
        <taxon>Synergistia</taxon>
        <taxon>Synergistales</taxon>
        <taxon>Aminobacteriaceae</taxon>
        <taxon>Aminobacterium</taxon>
    </lineage>
</organism>
<evidence type="ECO:0000256" key="5">
    <source>
        <dbReference type="ARBA" id="ARBA00022967"/>
    </source>
</evidence>
<dbReference type="eggNOG" id="COG0474">
    <property type="taxonomic scope" value="Bacteria"/>
</dbReference>
<dbReference type="Pfam" id="PF00122">
    <property type="entry name" value="E1-E2_ATPase"/>
    <property type="match status" value="1"/>
</dbReference>
<dbReference type="InterPro" id="IPR008250">
    <property type="entry name" value="ATPase_P-typ_transduc_dom_A_sf"/>
</dbReference>
<feature type="domain" description="P-type ATPase A" evidence="9">
    <location>
        <begin position="104"/>
        <end position="218"/>
    </location>
</feature>
<dbReference type="RefSeq" id="WP_013047869.1">
    <property type="nucleotide sequence ID" value="NC_014011.1"/>
</dbReference>
<dbReference type="InterPro" id="IPR036412">
    <property type="entry name" value="HAD-like_sf"/>
</dbReference>
<dbReference type="Proteomes" id="UP000002366">
    <property type="component" value="Chromosome"/>
</dbReference>
<evidence type="ECO:0000256" key="6">
    <source>
        <dbReference type="ARBA" id="ARBA00022989"/>
    </source>
</evidence>
<evidence type="ECO:0000259" key="10">
    <source>
        <dbReference type="Pfam" id="PF00689"/>
    </source>
</evidence>
<feature type="transmembrane region" description="Helical" evidence="8">
    <location>
        <begin position="831"/>
        <end position="848"/>
    </location>
</feature>
<dbReference type="Pfam" id="PF00702">
    <property type="entry name" value="Hydrolase"/>
    <property type="match status" value="1"/>
</dbReference>
<evidence type="ECO:0000256" key="1">
    <source>
        <dbReference type="ARBA" id="ARBA00004141"/>
    </source>
</evidence>
<evidence type="ECO:0000256" key="2">
    <source>
        <dbReference type="ARBA" id="ARBA00022692"/>
    </source>
</evidence>
<keyword evidence="4" id="KW-0067">ATP-binding</keyword>
<dbReference type="InterPro" id="IPR001757">
    <property type="entry name" value="P_typ_ATPase"/>
</dbReference>
<evidence type="ECO:0000256" key="3">
    <source>
        <dbReference type="ARBA" id="ARBA00022741"/>
    </source>
</evidence>
<feature type="transmembrane region" description="Helical" evidence="8">
    <location>
        <begin position="73"/>
        <end position="89"/>
    </location>
</feature>
<evidence type="ECO:0000313" key="12">
    <source>
        <dbReference type="EMBL" id="ADE56603.1"/>
    </source>
</evidence>
<dbReference type="InterPro" id="IPR044492">
    <property type="entry name" value="P_typ_ATPase_HD_dom"/>
</dbReference>
<keyword evidence="7 8" id="KW-0472">Membrane</keyword>
<feature type="transmembrane region" description="Helical" evidence="8">
    <location>
        <begin position="238"/>
        <end position="257"/>
    </location>
</feature>
<sequence length="866" mass="95361">MSPSKDIFDAAQVPGLDEEEATRRHIEEGPNELPSTKKNNIFNIAIEVAQEPMFLLLVACGSLYLILGELREAAMLLGFVFLVMGITIVQERKTERALEALRDLSSPRALVIRGRAQRRIPGREVVRGDIIVVSEGDRIPADARLFAAVNLSVDESMLTGESVAVRKRPLEEADVQRRPGGEDSPYIYSGSLVVNGKGIAEVIGIGFQTEMGKIGKALQTLKEEETLLKKETERIVKIFSVLGIGLCFLLVLIYGLTRGNWLEGLLAGIALAMAILPEEFPVVLTIFLAMGAWRISQKGVLTRRIPAVETLGAATVLCVDKTGTLTLNQMKVGALCSDGISKDLQERRETLPEELHALLEYAILASQKDPFDPMEKAILKAGDDLLKGTEHLHYGWSLVREYALTPELLAMSNVWCSPERKDWIIAAKGAPEAIMDLCHLDPSIVEQVESRILLLADNGLRVLGIARAKFSSEEDLPIGQHDFKFEFIGLVGLLDPVRPDVPKAIQECYAAGIRTIMITGDYPGTARNIARAIGLNSPDLVITGQELDSLDEITLREKIQTVNVFARVIPEQKLRIVEALKANGEITAMTGDGVNDAPALKSAHIGIAMGGRGTDVARESAGLVLVDDAFSSIAKAVRMGRRIFDNIRKALAFVVAVHVPIAGMSLLPVFFSDWPMVLLPVHIVFLELIIDPTCSVVFEAEEEEEDVMQRLPRDRSKPLFDIRTVLFALFQGFSILCVVALVFTSYIKAGSSPDRARALAFSTLVFSNLALILTNRSWTKNAWALLKIPNRAFWSVLVGSILFLAASFAVGPLKAVFKFETLSAMEFAKCFGLGLALLLWFELIKTLFEELWNIHSRKKHERLLNR</sequence>
<feature type="transmembrane region" description="Helical" evidence="8">
    <location>
        <begin position="44"/>
        <end position="67"/>
    </location>
</feature>
<dbReference type="InterPro" id="IPR023214">
    <property type="entry name" value="HAD_sf"/>
</dbReference>
<keyword evidence="6 8" id="KW-1133">Transmembrane helix</keyword>
<dbReference type="EMBL" id="CP001997">
    <property type="protein sequence ID" value="ADE56603.1"/>
    <property type="molecule type" value="Genomic_DNA"/>
</dbReference>
<dbReference type="PRINTS" id="PR00120">
    <property type="entry name" value="HATPASE"/>
</dbReference>
<dbReference type="Gene3D" id="2.70.150.10">
    <property type="entry name" value="Calcium-transporting ATPase, cytoplasmic transduction domain A"/>
    <property type="match status" value="1"/>
</dbReference>
<dbReference type="SUPFAM" id="SSF56784">
    <property type="entry name" value="HAD-like"/>
    <property type="match status" value="1"/>
</dbReference>
<protein>
    <submittedName>
        <fullName evidence="12">ATPase, P-type (Transporting), HAD superfamily, subfamily IC</fullName>
    </submittedName>
</protein>
<dbReference type="AlphaFoldDB" id="D5EDH1"/>
<evidence type="ECO:0000259" key="11">
    <source>
        <dbReference type="Pfam" id="PF00690"/>
    </source>
</evidence>
<feature type="transmembrane region" description="Helical" evidence="8">
    <location>
        <begin position="269"/>
        <end position="293"/>
    </location>
</feature>
<evidence type="ECO:0000256" key="8">
    <source>
        <dbReference type="SAM" id="Phobius"/>
    </source>
</evidence>
<dbReference type="SFLD" id="SFLDG00002">
    <property type="entry name" value="C1.7:_P-type_atpase_like"/>
    <property type="match status" value="1"/>
</dbReference>
<dbReference type="InterPro" id="IPR018303">
    <property type="entry name" value="ATPase_P-typ_P_site"/>
</dbReference>
<name>D5EDH1_AMICL</name>
<dbReference type="SUPFAM" id="SSF81653">
    <property type="entry name" value="Calcium ATPase, transduction domain A"/>
    <property type="match status" value="1"/>
</dbReference>
<feature type="transmembrane region" description="Helical" evidence="8">
    <location>
        <begin position="793"/>
        <end position="811"/>
    </location>
</feature>
<dbReference type="GO" id="GO:0005524">
    <property type="term" value="F:ATP binding"/>
    <property type="evidence" value="ECO:0007669"/>
    <property type="project" value="UniProtKB-KW"/>
</dbReference>
<dbReference type="PROSITE" id="PS00154">
    <property type="entry name" value="ATPASE_E1_E2"/>
    <property type="match status" value="1"/>
</dbReference>
<dbReference type="SFLD" id="SFLDS00003">
    <property type="entry name" value="Haloacid_Dehalogenase"/>
    <property type="match status" value="1"/>
</dbReference>
<reference evidence="12 13" key="1">
    <citation type="journal article" date="2010" name="Stand. Genomic Sci.">
        <title>Complete genome sequence of Aminobacterium colombiense type strain (ALA-1).</title>
        <authorList>
            <person name="Chertkov O."/>
            <person name="Sikorski J."/>
            <person name="Brambilla E."/>
            <person name="Lapidus A."/>
            <person name="Copeland A."/>
            <person name="Glavina Del Rio T."/>
            <person name="Nolan M."/>
            <person name="Lucas S."/>
            <person name="Tice H."/>
            <person name="Cheng J.F."/>
            <person name="Han C."/>
            <person name="Detter J.C."/>
            <person name="Bruce D."/>
            <person name="Tapia R."/>
            <person name="Goodwin L."/>
            <person name="Pitluck S."/>
            <person name="Liolios K."/>
            <person name="Ivanova N."/>
            <person name="Mavromatis K."/>
            <person name="Ovchinnikova G."/>
            <person name="Pati A."/>
            <person name="Chen A."/>
            <person name="Palaniappan K."/>
            <person name="Land M."/>
            <person name="Hauser L."/>
            <person name="Chang Y.J."/>
            <person name="Jeffries C.D."/>
            <person name="Spring S."/>
            <person name="Rohde M."/>
            <person name="Goker M."/>
            <person name="Bristow J."/>
            <person name="Eisen J.A."/>
            <person name="Markowitz V."/>
            <person name="Hugenholtz P."/>
            <person name="Kyrpides N.C."/>
            <person name="Klenk H.P."/>
        </authorList>
    </citation>
    <scope>NUCLEOTIDE SEQUENCE [LARGE SCALE GENOMIC DNA]</scope>
    <source>
        <strain evidence="13">DSM 12261 / ALA-1</strain>
    </source>
</reference>
<dbReference type="GO" id="GO:0016887">
    <property type="term" value="F:ATP hydrolysis activity"/>
    <property type="evidence" value="ECO:0007669"/>
    <property type="project" value="InterPro"/>
</dbReference>
<dbReference type="SUPFAM" id="SSF81665">
    <property type="entry name" value="Calcium ATPase, transmembrane domain M"/>
    <property type="match status" value="1"/>
</dbReference>
<comment type="subcellular location">
    <subcellularLocation>
        <location evidence="1">Membrane</location>
        <topology evidence="1">Multi-pass membrane protein</topology>
    </subcellularLocation>
</comment>
<keyword evidence="13" id="KW-1185">Reference proteome</keyword>
<dbReference type="InterPro" id="IPR023298">
    <property type="entry name" value="ATPase_P-typ_TM_dom_sf"/>
</dbReference>
<evidence type="ECO:0000259" key="9">
    <source>
        <dbReference type="Pfam" id="PF00122"/>
    </source>
</evidence>
<keyword evidence="3" id="KW-0547">Nucleotide-binding</keyword>
<dbReference type="GO" id="GO:0016020">
    <property type="term" value="C:membrane"/>
    <property type="evidence" value="ECO:0007669"/>
    <property type="project" value="UniProtKB-SubCell"/>
</dbReference>
<dbReference type="STRING" id="572547.Amico_0462"/>
<keyword evidence="5" id="KW-1278">Translocase</keyword>
<dbReference type="PANTHER" id="PTHR42861">
    <property type="entry name" value="CALCIUM-TRANSPORTING ATPASE"/>
    <property type="match status" value="1"/>
</dbReference>
<dbReference type="KEGG" id="aco:Amico_0462"/>
<dbReference type="InterPro" id="IPR023299">
    <property type="entry name" value="ATPase_P-typ_cyto_dom_N"/>
</dbReference>
<feature type="transmembrane region" description="Helical" evidence="8">
    <location>
        <begin position="677"/>
        <end position="698"/>
    </location>
</feature>
<dbReference type="Pfam" id="PF00689">
    <property type="entry name" value="Cation_ATPase_C"/>
    <property type="match status" value="1"/>
</dbReference>
<dbReference type="PRINTS" id="PR00119">
    <property type="entry name" value="CATATPASE"/>
</dbReference>
<feature type="transmembrane region" description="Helical" evidence="8">
    <location>
        <begin position="650"/>
        <end position="671"/>
    </location>
</feature>
<dbReference type="Gene3D" id="3.40.1110.10">
    <property type="entry name" value="Calcium-transporting ATPase, cytoplasmic domain N"/>
    <property type="match status" value="1"/>
</dbReference>
<feature type="transmembrane region" description="Helical" evidence="8">
    <location>
        <begin position="719"/>
        <end position="743"/>
    </location>
</feature>
<evidence type="ECO:0000313" key="13">
    <source>
        <dbReference type="Proteomes" id="UP000002366"/>
    </source>
</evidence>
<evidence type="ECO:0000256" key="7">
    <source>
        <dbReference type="ARBA" id="ARBA00023136"/>
    </source>
</evidence>
<feature type="domain" description="Cation-transporting P-type ATPase C-terminal" evidence="10">
    <location>
        <begin position="675"/>
        <end position="846"/>
    </location>
</feature>
<accession>D5EDH1</accession>
<dbReference type="SFLD" id="SFLDF00027">
    <property type="entry name" value="p-type_atpase"/>
    <property type="match status" value="1"/>
</dbReference>
<dbReference type="InterPro" id="IPR004014">
    <property type="entry name" value="ATPase_P-typ_cation-transptr_N"/>
</dbReference>
<feature type="domain" description="Cation-transporting P-type ATPase N-terminal" evidence="11">
    <location>
        <begin position="15"/>
        <end position="61"/>
    </location>
</feature>
<evidence type="ECO:0000256" key="4">
    <source>
        <dbReference type="ARBA" id="ARBA00022840"/>
    </source>
</evidence>
<keyword evidence="2 8" id="KW-0812">Transmembrane</keyword>
<feature type="transmembrane region" description="Helical" evidence="8">
    <location>
        <begin position="755"/>
        <end position="773"/>
    </location>
</feature>